<dbReference type="Proteomes" id="UP000655208">
    <property type="component" value="Unassembled WGS sequence"/>
</dbReference>
<dbReference type="EMBL" id="BMNA01000014">
    <property type="protein sequence ID" value="GGM15179.1"/>
    <property type="molecule type" value="Genomic_DNA"/>
</dbReference>
<dbReference type="PANTHER" id="PTHR43649">
    <property type="entry name" value="ARABINOSE-BINDING PROTEIN-RELATED"/>
    <property type="match status" value="1"/>
</dbReference>
<dbReference type="SUPFAM" id="SSF53850">
    <property type="entry name" value="Periplasmic binding protein-like II"/>
    <property type="match status" value="1"/>
</dbReference>
<accession>A0A917WLX7</accession>
<dbReference type="AlphaFoldDB" id="A0A917WLX7"/>
<proteinExistence type="predicted"/>
<dbReference type="Gene3D" id="3.40.190.10">
    <property type="entry name" value="Periplasmic binding protein-like II"/>
    <property type="match status" value="1"/>
</dbReference>
<sequence length="385" mass="41714">MSTSISILAPSYADSSKSDWETIISGYNKLYPNVKVNLQIEAWDGFTDKVQTRIQGNDLPDILNDNNYADYVKNNLLYPITDVMSPATFSSIVPSLAANGKGTDGKQWAAPDIASARIMVYNTQLFQQAGVSTPPKTWDELLADAQKIQKLGNGISGYGMPLGKEEAQVEASLWIWGNKGDWVDSSGKITANSPANVAAFDEMKKFIDGAAVQPNPGATNRQAVADLFNQGKLGMYITHPGLVAETRKKFPNVKFELAPVPSKDGTTNVSLGVTDFIVAFDNKDDSRKQATKAFLDYMYSPEVYQKWAAGTGLLPVTEGAIKLGEQSTPENKPFYDALPNVKFLPQSNPNWSNLQNALQANGGEIATKSGQETLDDIQAQVDAAG</sequence>
<comment type="caution">
    <text evidence="1">The sequence shown here is derived from an EMBL/GenBank/DDBJ whole genome shotgun (WGS) entry which is preliminary data.</text>
</comment>
<reference evidence="1" key="2">
    <citation type="submission" date="2020-09" db="EMBL/GenBank/DDBJ databases">
        <authorList>
            <person name="Sun Q."/>
            <person name="Zhou Y."/>
        </authorList>
    </citation>
    <scope>NUCLEOTIDE SEQUENCE</scope>
    <source>
        <strain evidence="1">CGMCC 4.7308</strain>
    </source>
</reference>
<keyword evidence="2" id="KW-1185">Reference proteome</keyword>
<dbReference type="InterPro" id="IPR050490">
    <property type="entry name" value="Bact_solute-bd_prot1"/>
</dbReference>
<evidence type="ECO:0000313" key="1">
    <source>
        <dbReference type="EMBL" id="GGM15179.1"/>
    </source>
</evidence>
<dbReference type="PANTHER" id="PTHR43649:SF30">
    <property type="entry name" value="ABC TRANSPORTER SUBSTRATE-BINDING PROTEIN"/>
    <property type="match status" value="1"/>
</dbReference>
<organism evidence="1 2">
    <name type="scientific">Nakamurella endophytica</name>
    <dbReference type="NCBI Taxonomy" id="1748367"/>
    <lineage>
        <taxon>Bacteria</taxon>
        <taxon>Bacillati</taxon>
        <taxon>Actinomycetota</taxon>
        <taxon>Actinomycetes</taxon>
        <taxon>Nakamurellales</taxon>
        <taxon>Nakamurellaceae</taxon>
        <taxon>Nakamurella</taxon>
    </lineage>
</organism>
<gene>
    <name evidence="1" type="ORF">GCM10011594_39000</name>
</gene>
<dbReference type="Pfam" id="PF01547">
    <property type="entry name" value="SBP_bac_1"/>
    <property type="match status" value="1"/>
</dbReference>
<reference evidence="1" key="1">
    <citation type="journal article" date="2014" name="Int. J. Syst. Evol. Microbiol.">
        <title>Complete genome sequence of Corynebacterium casei LMG S-19264T (=DSM 44701T), isolated from a smear-ripened cheese.</title>
        <authorList>
            <consortium name="US DOE Joint Genome Institute (JGI-PGF)"/>
            <person name="Walter F."/>
            <person name="Albersmeier A."/>
            <person name="Kalinowski J."/>
            <person name="Ruckert C."/>
        </authorList>
    </citation>
    <scope>NUCLEOTIDE SEQUENCE</scope>
    <source>
        <strain evidence="1">CGMCC 4.7308</strain>
    </source>
</reference>
<evidence type="ECO:0000313" key="2">
    <source>
        <dbReference type="Proteomes" id="UP000655208"/>
    </source>
</evidence>
<dbReference type="RefSeq" id="WP_188944541.1">
    <property type="nucleotide sequence ID" value="NZ_BMNA01000014.1"/>
</dbReference>
<name>A0A917WLX7_9ACTN</name>
<dbReference type="InterPro" id="IPR006059">
    <property type="entry name" value="SBP"/>
</dbReference>
<protein>
    <submittedName>
        <fullName evidence="1">ABC transporter substrate-binding protein</fullName>
    </submittedName>
</protein>